<comment type="caution">
    <text evidence="3">The sequence shown here is derived from an EMBL/GenBank/DDBJ whole genome shotgun (WGS) entry which is preliminary data.</text>
</comment>
<dbReference type="Pfam" id="PF19701">
    <property type="entry name" value="DUF6199"/>
    <property type="match status" value="1"/>
</dbReference>
<dbReference type="AlphaFoldDB" id="A0A926CZT5"/>
<name>A0A926CZT5_9FIRM</name>
<feature type="transmembrane region" description="Helical" evidence="1">
    <location>
        <begin position="45"/>
        <end position="67"/>
    </location>
</feature>
<evidence type="ECO:0000259" key="2">
    <source>
        <dbReference type="Pfam" id="PF19701"/>
    </source>
</evidence>
<keyword evidence="1" id="KW-0812">Transmembrane</keyword>
<dbReference type="Proteomes" id="UP000654279">
    <property type="component" value="Unassembled WGS sequence"/>
</dbReference>
<evidence type="ECO:0000313" key="3">
    <source>
        <dbReference type="EMBL" id="MBC8529765.1"/>
    </source>
</evidence>
<reference evidence="3" key="1">
    <citation type="submission" date="2020-08" db="EMBL/GenBank/DDBJ databases">
        <title>Genome public.</title>
        <authorList>
            <person name="Liu C."/>
            <person name="Sun Q."/>
        </authorList>
    </citation>
    <scope>NUCLEOTIDE SEQUENCE</scope>
    <source>
        <strain evidence="3">NSJ-44</strain>
    </source>
</reference>
<dbReference type="EMBL" id="JACRSO010000004">
    <property type="protein sequence ID" value="MBC8529765.1"/>
    <property type="molecule type" value="Genomic_DNA"/>
</dbReference>
<protein>
    <recommendedName>
        <fullName evidence="2">DUF6199 domain-containing protein</fullName>
    </recommendedName>
</protein>
<evidence type="ECO:0000313" key="4">
    <source>
        <dbReference type="Proteomes" id="UP000654279"/>
    </source>
</evidence>
<keyword evidence="1" id="KW-0472">Membrane</keyword>
<keyword evidence="4" id="KW-1185">Reference proteome</keyword>
<feature type="domain" description="DUF6199" evidence="2">
    <location>
        <begin position="5"/>
        <end position="62"/>
    </location>
</feature>
<gene>
    <name evidence="3" type="ORF">H8699_10025</name>
</gene>
<keyword evidence="1" id="KW-1133">Transmembrane helix</keyword>
<dbReference type="RefSeq" id="WP_249285581.1">
    <property type="nucleotide sequence ID" value="NZ_JACRSO010000004.1"/>
</dbReference>
<dbReference type="InterPro" id="IPR045679">
    <property type="entry name" value="DUF6199"/>
</dbReference>
<proteinExistence type="predicted"/>
<sequence>MMLLIGGPMVLLGFVMLLRPRLMWGLASSWRFYPPAKPPEAHFKLVRVVGALALIAGLAGVAWFLYMNRYDIGAFLRFGMM</sequence>
<accession>A0A926CZT5</accession>
<evidence type="ECO:0000256" key="1">
    <source>
        <dbReference type="SAM" id="Phobius"/>
    </source>
</evidence>
<organism evidence="3 4">
    <name type="scientific">Luoshenia tenuis</name>
    <dbReference type="NCBI Taxonomy" id="2763654"/>
    <lineage>
        <taxon>Bacteria</taxon>
        <taxon>Bacillati</taxon>
        <taxon>Bacillota</taxon>
        <taxon>Clostridia</taxon>
        <taxon>Christensenellales</taxon>
        <taxon>Christensenellaceae</taxon>
        <taxon>Luoshenia</taxon>
    </lineage>
</organism>